<dbReference type="GO" id="GO:0003723">
    <property type="term" value="F:RNA binding"/>
    <property type="evidence" value="ECO:0007669"/>
    <property type="project" value="UniProtKB-KW"/>
</dbReference>
<sequence length="303" mass="34419">MLLTIADRLSGYTCLLPSRAADTAKDVAERFHEGWHRFFGPPTRLVSDRNKLFTSHFWRAYHNLMGTWLSMSTSFHPETDGRSKRTNKTAIQALQAIVNRQQNNWVRHLANIEFTINASVNASTNKSPFEVVLGRLPGLLPTSLNHPDLPNVPAASDLIAKRKAVLVKVRDALAAAKVRQAEQVNRHRRPELEIAVGDLVMVNTRDCRLRFKTGYCKSAKLFDRFEGPYKVIATNAATSNYTLQLNEDNQSHPTFHVSKLRRYRANDPVSFPNQEPARPKPVLVDGQEEWVVQKILEENTRSK</sequence>
<evidence type="ECO:0000313" key="3">
    <source>
        <dbReference type="EMBL" id="SCV67089.1"/>
    </source>
</evidence>
<name>A0A238F2Z4_9BASI</name>
<dbReference type="InterPro" id="IPR036397">
    <property type="entry name" value="RNaseH_sf"/>
</dbReference>
<dbReference type="InterPro" id="IPR012337">
    <property type="entry name" value="RNaseH-like_sf"/>
</dbReference>
<accession>A0A238F2Z4</accession>
<gene>
    <name evidence="3" type="ORF">BQ2448_5735</name>
</gene>
<dbReference type="SUPFAM" id="SSF53098">
    <property type="entry name" value="Ribonuclease H-like"/>
    <property type="match status" value="1"/>
</dbReference>
<organism evidence="3 4">
    <name type="scientific">Microbotryum intermedium</name>
    <dbReference type="NCBI Taxonomy" id="269621"/>
    <lineage>
        <taxon>Eukaryota</taxon>
        <taxon>Fungi</taxon>
        <taxon>Dikarya</taxon>
        <taxon>Basidiomycota</taxon>
        <taxon>Pucciniomycotina</taxon>
        <taxon>Microbotryomycetes</taxon>
        <taxon>Microbotryales</taxon>
        <taxon>Microbotryaceae</taxon>
        <taxon>Microbotryum</taxon>
    </lineage>
</organism>
<evidence type="ECO:0000256" key="1">
    <source>
        <dbReference type="ARBA" id="ARBA00022884"/>
    </source>
</evidence>
<proteinExistence type="predicted"/>
<dbReference type="PANTHER" id="PTHR37984">
    <property type="entry name" value="PROTEIN CBG26694"/>
    <property type="match status" value="1"/>
</dbReference>
<protein>
    <submittedName>
        <fullName evidence="3">BQ2448_5735 protein</fullName>
    </submittedName>
</protein>
<dbReference type="Proteomes" id="UP000198372">
    <property type="component" value="Unassembled WGS sequence"/>
</dbReference>
<dbReference type="GO" id="GO:0015074">
    <property type="term" value="P:DNA integration"/>
    <property type="evidence" value="ECO:0007669"/>
    <property type="project" value="InterPro"/>
</dbReference>
<dbReference type="AlphaFoldDB" id="A0A238F2Z4"/>
<dbReference type="OrthoDB" id="5592268at2759"/>
<dbReference type="PROSITE" id="PS50994">
    <property type="entry name" value="INTEGRASE"/>
    <property type="match status" value="1"/>
</dbReference>
<dbReference type="EMBL" id="FMSP01000001">
    <property type="protein sequence ID" value="SCV67089.1"/>
    <property type="molecule type" value="Genomic_DNA"/>
</dbReference>
<feature type="domain" description="Integrase catalytic" evidence="2">
    <location>
        <begin position="1"/>
        <end position="136"/>
    </location>
</feature>
<dbReference type="InterPro" id="IPR056924">
    <property type="entry name" value="SH3_Tf2-1"/>
</dbReference>
<dbReference type="InterPro" id="IPR050951">
    <property type="entry name" value="Retrovirus_Pol_polyprotein"/>
</dbReference>
<reference evidence="4" key="1">
    <citation type="submission" date="2016-09" db="EMBL/GenBank/DDBJ databases">
        <authorList>
            <person name="Jeantristanb JTB J.-T."/>
            <person name="Ricardo R."/>
        </authorList>
    </citation>
    <scope>NUCLEOTIDE SEQUENCE [LARGE SCALE GENOMIC DNA]</scope>
</reference>
<dbReference type="PANTHER" id="PTHR37984:SF5">
    <property type="entry name" value="PROTEIN NYNRIN-LIKE"/>
    <property type="match status" value="1"/>
</dbReference>
<dbReference type="STRING" id="269621.A0A238F2Z4"/>
<keyword evidence="1" id="KW-0694">RNA-binding</keyword>
<evidence type="ECO:0000259" key="2">
    <source>
        <dbReference type="PROSITE" id="PS50994"/>
    </source>
</evidence>
<dbReference type="Pfam" id="PF24626">
    <property type="entry name" value="SH3_Tf2-1"/>
    <property type="match status" value="1"/>
</dbReference>
<keyword evidence="4" id="KW-1185">Reference proteome</keyword>
<dbReference type="Gene3D" id="3.30.420.10">
    <property type="entry name" value="Ribonuclease H-like superfamily/Ribonuclease H"/>
    <property type="match status" value="1"/>
</dbReference>
<dbReference type="InterPro" id="IPR001584">
    <property type="entry name" value="Integrase_cat-core"/>
</dbReference>
<dbReference type="GO" id="GO:0005634">
    <property type="term" value="C:nucleus"/>
    <property type="evidence" value="ECO:0007669"/>
    <property type="project" value="UniProtKB-ARBA"/>
</dbReference>
<evidence type="ECO:0000313" key="4">
    <source>
        <dbReference type="Proteomes" id="UP000198372"/>
    </source>
</evidence>